<sequence>MKSSKNTKKCEFFKLTFADTINQCIFVNYCFTDTQNKIVINPSEKLNERNKRTSTENSRRYSREKRI</sequence>
<accession>A0ABN6Z7C8</accession>
<keyword evidence="3" id="KW-1185">Reference proteome</keyword>
<name>A0ABN6Z7C8_9BACE</name>
<evidence type="ECO:0000256" key="1">
    <source>
        <dbReference type="SAM" id="MobiDB-lite"/>
    </source>
</evidence>
<feature type="region of interest" description="Disordered" evidence="1">
    <location>
        <begin position="42"/>
        <end position="67"/>
    </location>
</feature>
<gene>
    <name evidence="2" type="ORF">BSYN_27260</name>
</gene>
<reference evidence="2 3" key="1">
    <citation type="submission" date="2023-04" db="EMBL/GenBank/DDBJ databases">
        <title>Draft genome sequence of acteroides sedimenti strain YN3PY1.</title>
        <authorList>
            <person name="Yoshida N."/>
        </authorList>
    </citation>
    <scope>NUCLEOTIDE SEQUENCE [LARGE SCALE GENOMIC DNA]</scope>
    <source>
        <strain evidence="2 3">YN3PY1</strain>
    </source>
</reference>
<organism evidence="2 3">
    <name type="scientific">Bacteroides sedimenti</name>
    <dbReference type="NCBI Taxonomy" id="2136147"/>
    <lineage>
        <taxon>Bacteria</taxon>
        <taxon>Pseudomonadati</taxon>
        <taxon>Bacteroidota</taxon>
        <taxon>Bacteroidia</taxon>
        <taxon>Bacteroidales</taxon>
        <taxon>Bacteroidaceae</taxon>
        <taxon>Bacteroides</taxon>
    </lineage>
</organism>
<dbReference type="EMBL" id="AP028055">
    <property type="protein sequence ID" value="BEH00462.1"/>
    <property type="molecule type" value="Genomic_DNA"/>
</dbReference>
<evidence type="ECO:0000313" key="2">
    <source>
        <dbReference type="EMBL" id="BEH00462.1"/>
    </source>
</evidence>
<dbReference type="Proteomes" id="UP001496674">
    <property type="component" value="Chromosome"/>
</dbReference>
<evidence type="ECO:0000313" key="3">
    <source>
        <dbReference type="Proteomes" id="UP001496674"/>
    </source>
</evidence>
<proteinExistence type="predicted"/>
<feature type="compositionally biased region" description="Basic and acidic residues" evidence="1">
    <location>
        <begin position="45"/>
        <end position="61"/>
    </location>
</feature>
<protein>
    <submittedName>
        <fullName evidence="2">Uncharacterized protein</fullName>
    </submittedName>
</protein>